<dbReference type="GO" id="GO:1903013">
    <property type="term" value="P:response to differentiation-inducing factor 1"/>
    <property type="evidence" value="ECO:0007669"/>
    <property type="project" value="TreeGrafter"/>
</dbReference>
<dbReference type="PANTHER" id="PTHR45992">
    <property type="entry name" value="EUKARYOTIC ELONGATION FACTOR 2 KINASE-RELATED"/>
    <property type="match status" value="1"/>
</dbReference>
<evidence type="ECO:0000256" key="5">
    <source>
        <dbReference type="ARBA" id="ARBA00022840"/>
    </source>
</evidence>
<dbReference type="Pfam" id="PF02816">
    <property type="entry name" value="Alpha_kinase"/>
    <property type="match status" value="1"/>
</dbReference>
<sequence length="181" mass="21209">MPFLKGKKYNFYYMIQPNIEKILVAKVFQNESSSKNLNENLKLLRKYAYARHFAQLFNNKISSNTPKILFHAMFTYSTQSSENQKHFIVEPFFSNNNITPLSNQTFLQTIGAFQHFTYHYSNKQLLVTNLQYINGKFISPKIFSNTKFRFGADDLGFKGIQQFVKNHQCNHICKKLGLNII</sequence>
<gene>
    <name evidence="7" type="ORF">M0812_01764</name>
</gene>
<accession>A0AAV7Z0R8</accession>
<dbReference type="SUPFAM" id="SSF56112">
    <property type="entry name" value="Protein kinase-like (PK-like)"/>
    <property type="match status" value="1"/>
</dbReference>
<evidence type="ECO:0000313" key="7">
    <source>
        <dbReference type="EMBL" id="KAJ3434645.1"/>
    </source>
</evidence>
<evidence type="ECO:0000256" key="3">
    <source>
        <dbReference type="ARBA" id="ARBA00022741"/>
    </source>
</evidence>
<comment type="caution">
    <text evidence="7">The sequence shown here is derived from an EMBL/GenBank/DDBJ whole genome shotgun (WGS) entry which is preliminary data.</text>
</comment>
<dbReference type="PROSITE" id="PS51158">
    <property type="entry name" value="ALPHA_KINASE"/>
    <property type="match status" value="1"/>
</dbReference>
<dbReference type="InterPro" id="IPR011009">
    <property type="entry name" value="Kinase-like_dom_sf"/>
</dbReference>
<evidence type="ECO:0000259" key="6">
    <source>
        <dbReference type="PROSITE" id="PS51158"/>
    </source>
</evidence>
<evidence type="ECO:0000256" key="2">
    <source>
        <dbReference type="ARBA" id="ARBA00022679"/>
    </source>
</evidence>
<protein>
    <submittedName>
        <fullName evidence="7">Kinase</fullName>
    </submittedName>
</protein>
<dbReference type="PANTHER" id="PTHR45992:SF2">
    <property type="entry name" value="EUKARYOTIC ELONGATION FACTOR 2 KINASE"/>
    <property type="match status" value="1"/>
</dbReference>
<dbReference type="GO" id="GO:0005524">
    <property type="term" value="F:ATP binding"/>
    <property type="evidence" value="ECO:0007669"/>
    <property type="project" value="UniProtKB-KW"/>
</dbReference>
<evidence type="ECO:0000256" key="1">
    <source>
        <dbReference type="ARBA" id="ARBA00022527"/>
    </source>
</evidence>
<keyword evidence="2" id="KW-0808">Transferase</keyword>
<dbReference type="InterPro" id="IPR004166">
    <property type="entry name" value="a-kinase_dom"/>
</dbReference>
<dbReference type="GO" id="GO:0031037">
    <property type="term" value="P:myosin II filament disassembly"/>
    <property type="evidence" value="ECO:0007669"/>
    <property type="project" value="TreeGrafter"/>
</dbReference>
<keyword evidence="3" id="KW-0547">Nucleotide-binding</keyword>
<dbReference type="Proteomes" id="UP001146793">
    <property type="component" value="Unassembled WGS sequence"/>
</dbReference>
<proteinExistence type="predicted"/>
<dbReference type="Gene3D" id="3.20.200.10">
    <property type="entry name" value="MHCK/EF2 kinase"/>
    <property type="match status" value="1"/>
</dbReference>
<dbReference type="GO" id="GO:0004674">
    <property type="term" value="F:protein serine/threonine kinase activity"/>
    <property type="evidence" value="ECO:0007669"/>
    <property type="project" value="UniProtKB-KW"/>
</dbReference>
<feature type="domain" description="Alpha-type protein kinase" evidence="6">
    <location>
        <begin position="1"/>
        <end position="181"/>
    </location>
</feature>
<evidence type="ECO:0000256" key="4">
    <source>
        <dbReference type="ARBA" id="ARBA00022777"/>
    </source>
</evidence>
<dbReference type="EMBL" id="JANTQA010000042">
    <property type="protein sequence ID" value="KAJ3434645.1"/>
    <property type="molecule type" value="Genomic_DNA"/>
</dbReference>
<dbReference type="AlphaFoldDB" id="A0AAV7Z0R8"/>
<dbReference type="CDD" id="cd04515">
    <property type="entry name" value="Alpha_kinase"/>
    <property type="match status" value="1"/>
</dbReference>
<keyword evidence="1" id="KW-0723">Serine/threonine-protein kinase</keyword>
<evidence type="ECO:0000313" key="8">
    <source>
        <dbReference type="Proteomes" id="UP001146793"/>
    </source>
</evidence>
<name>A0AAV7Z0R8_9EUKA</name>
<organism evidence="7 8">
    <name type="scientific">Anaeramoeba flamelloides</name>
    <dbReference type="NCBI Taxonomy" id="1746091"/>
    <lineage>
        <taxon>Eukaryota</taxon>
        <taxon>Metamonada</taxon>
        <taxon>Anaeramoebidae</taxon>
        <taxon>Anaeramoeba</taxon>
    </lineage>
</organism>
<keyword evidence="5" id="KW-0067">ATP-binding</keyword>
<keyword evidence="4 7" id="KW-0418">Kinase</keyword>
<dbReference type="InterPro" id="IPR051852">
    <property type="entry name" value="Alpha-type_PK"/>
</dbReference>
<reference evidence="7" key="1">
    <citation type="submission" date="2022-08" db="EMBL/GenBank/DDBJ databases">
        <title>Novel sulphate-reducing endosymbionts in the free-living metamonad Anaeramoeba.</title>
        <authorList>
            <person name="Jerlstrom-Hultqvist J."/>
            <person name="Cepicka I."/>
            <person name="Gallot-Lavallee L."/>
            <person name="Salas-Leiva D."/>
            <person name="Curtis B.A."/>
            <person name="Zahonova K."/>
            <person name="Pipaliya S."/>
            <person name="Dacks J."/>
            <person name="Roger A.J."/>
        </authorList>
    </citation>
    <scope>NUCLEOTIDE SEQUENCE</scope>
    <source>
        <strain evidence="7">Busselton2</strain>
    </source>
</reference>
<dbReference type="SMART" id="SM00811">
    <property type="entry name" value="Alpha_kinase"/>
    <property type="match status" value="1"/>
</dbReference>